<gene>
    <name evidence="1" type="ORF">DS957_024820</name>
</gene>
<dbReference type="Proteomes" id="UP000253437">
    <property type="component" value="Unassembled WGS sequence"/>
</dbReference>
<comment type="caution">
    <text evidence="1">The sequence shown here is derived from an EMBL/GenBank/DDBJ whole genome shotgun (WGS) entry which is preliminary data.</text>
</comment>
<evidence type="ECO:0000313" key="1">
    <source>
        <dbReference type="EMBL" id="RIW02933.1"/>
    </source>
</evidence>
<organism evidence="1 2">
    <name type="scientific">Vibrio harveyi</name>
    <name type="common">Beneckea harveyi</name>
    <dbReference type="NCBI Taxonomy" id="669"/>
    <lineage>
        <taxon>Bacteria</taxon>
        <taxon>Pseudomonadati</taxon>
        <taxon>Pseudomonadota</taxon>
        <taxon>Gammaproteobacteria</taxon>
        <taxon>Vibrionales</taxon>
        <taxon>Vibrionaceae</taxon>
        <taxon>Vibrio</taxon>
    </lineage>
</organism>
<protein>
    <submittedName>
        <fullName evidence="1">Uncharacterized protein</fullName>
    </submittedName>
</protein>
<dbReference type="AlphaFoldDB" id="A0A8B3DD52"/>
<accession>A0A8B3DD52</accession>
<reference evidence="1 2" key="1">
    <citation type="submission" date="2018-08" db="EMBL/GenBank/DDBJ databases">
        <title>Vibrio harveyi strains pathogenic to white snook Centropomus viridis Lockington (1877) and potential probiotic bacteria.</title>
        <authorList>
            <person name="Soto-Rodriguez S."/>
            <person name="Gomez-Gil B."/>
            <person name="Lozano-Olvera R."/>
        </authorList>
    </citation>
    <scope>NUCLEOTIDE SEQUENCE [LARGE SCALE GENOMIC DNA]</scope>
    <source>
        <strain evidence="1 2">CAIM 1508</strain>
    </source>
</reference>
<sequence>MRILAIVFAAIASAFAVYYGQFEEYDFSGTRWRCSEAKAGFTSAAYRQYKSIEEYTTIYFPSNTSVIYYQSGMLNHKSGLKEPFEIVLTAKNDVDGQRIQQKFNTVDWNLTPTESPLFIRDKDSLVGFESDLNYFIQDERLFFFNANESEDVNIPCHKV</sequence>
<proteinExistence type="predicted"/>
<evidence type="ECO:0000313" key="2">
    <source>
        <dbReference type="Proteomes" id="UP000253437"/>
    </source>
</evidence>
<name>A0A8B3DD52_VIBHA</name>
<dbReference type="RefSeq" id="WP_009696163.1">
    <property type="nucleotide sequence ID" value="NZ_JAKGDK010000001.1"/>
</dbReference>
<dbReference type="EMBL" id="QOUW02000168">
    <property type="protein sequence ID" value="RIW02933.1"/>
    <property type="molecule type" value="Genomic_DNA"/>
</dbReference>